<feature type="domain" description="Phage head morphogenesis" evidence="1">
    <location>
        <begin position="187"/>
        <end position="312"/>
    </location>
</feature>
<accession>A0A6J5LS05</accession>
<dbReference type="InterPro" id="IPR006528">
    <property type="entry name" value="Phage_head_morphogenesis_dom"/>
</dbReference>
<proteinExistence type="predicted"/>
<gene>
    <name evidence="2" type="ORF">UFOVP317_28</name>
</gene>
<name>A0A6J5LS05_9CAUD</name>
<evidence type="ECO:0000259" key="1">
    <source>
        <dbReference type="Pfam" id="PF04233"/>
    </source>
</evidence>
<reference evidence="2" key="1">
    <citation type="submission" date="2020-04" db="EMBL/GenBank/DDBJ databases">
        <authorList>
            <person name="Chiriac C."/>
            <person name="Salcher M."/>
            <person name="Ghai R."/>
            <person name="Kavagutti S V."/>
        </authorList>
    </citation>
    <scope>NUCLEOTIDE SEQUENCE</scope>
</reference>
<protein>
    <submittedName>
        <fullName evidence="2">Phage head morphogenesis domain containing protein</fullName>
    </submittedName>
</protein>
<dbReference type="Pfam" id="PF04233">
    <property type="entry name" value="Phage_Mu_F"/>
    <property type="match status" value="1"/>
</dbReference>
<dbReference type="EMBL" id="LR796339">
    <property type="protein sequence ID" value="CAB4137334.1"/>
    <property type="molecule type" value="Genomic_DNA"/>
</dbReference>
<evidence type="ECO:0000313" key="2">
    <source>
        <dbReference type="EMBL" id="CAB4137334.1"/>
    </source>
</evidence>
<sequence>MPKLSNRRLKALIDSQDRLIREAFLQAIRQHGESINLAALAEALEANDINRAVSIAQITPANLFALDSAITAAFVNGGQMIRQAAPKYAVSFGFDGRAFRAEQWARQNAAGLVVNISNEQADALRVMTQERIAQGVNGRKLAREIRTVVGLSPSQIQTVNNVRADLENLSSDYFTRTLRDRRFDGIVRRAINDGTPLSQVDIDRITARYAERALDYRANTIARTESLNALRAGRDEGIRQAIEQGAIAPGATQKVWDSTGDSRVRPDHAQMNGQSVDLNEAFVAPGGSRLMYPGDSSLGAGADQIINCRCVVDYRVDWLRG</sequence>
<organism evidence="2">
    <name type="scientific">uncultured Caudovirales phage</name>
    <dbReference type="NCBI Taxonomy" id="2100421"/>
    <lineage>
        <taxon>Viruses</taxon>
        <taxon>Duplodnaviria</taxon>
        <taxon>Heunggongvirae</taxon>
        <taxon>Uroviricota</taxon>
        <taxon>Caudoviricetes</taxon>
        <taxon>Peduoviridae</taxon>
        <taxon>Maltschvirus</taxon>
        <taxon>Maltschvirus maltsch</taxon>
    </lineage>
</organism>